<gene>
    <name evidence="4" type="ORF">AWU65_26300</name>
</gene>
<evidence type="ECO:0000313" key="4">
    <source>
        <dbReference type="EMBL" id="KZS43612.1"/>
    </source>
</evidence>
<dbReference type="RefSeq" id="WP_063479984.1">
    <property type="nucleotide sequence ID" value="NZ_CP147845.1"/>
</dbReference>
<dbReference type="InterPro" id="IPR050768">
    <property type="entry name" value="UPF0353/GerABKA_families"/>
</dbReference>
<dbReference type="STRING" id="59843.A3958_25035"/>
<evidence type="ECO:0000256" key="2">
    <source>
        <dbReference type="ARBA" id="ARBA00023136"/>
    </source>
</evidence>
<feature type="transmembrane region" description="Helical" evidence="3">
    <location>
        <begin position="348"/>
        <end position="367"/>
    </location>
</feature>
<feature type="transmembrane region" description="Helical" evidence="3">
    <location>
        <begin position="242"/>
        <end position="264"/>
    </location>
</feature>
<dbReference type="GeneID" id="97554887"/>
<comment type="similarity">
    <text evidence="1">Belongs to the GerABKA family.</text>
</comment>
<comment type="caution">
    <text evidence="4">The sequence shown here is derived from an EMBL/GenBank/DDBJ whole genome shotgun (WGS) entry which is preliminary data.</text>
</comment>
<dbReference type="InterPro" id="IPR004995">
    <property type="entry name" value="Spore_Ger"/>
</dbReference>
<name>A0A163E529_9BACL</name>
<feature type="transmembrane region" description="Helical" evidence="3">
    <location>
        <begin position="323"/>
        <end position="341"/>
    </location>
</feature>
<keyword evidence="2 3" id="KW-0472">Membrane</keyword>
<feature type="transmembrane region" description="Helical" evidence="3">
    <location>
        <begin position="284"/>
        <end position="303"/>
    </location>
</feature>
<proteinExistence type="inferred from homology"/>
<dbReference type="EMBL" id="LWMH01000002">
    <property type="protein sequence ID" value="KZS43612.1"/>
    <property type="molecule type" value="Genomic_DNA"/>
</dbReference>
<accession>A0A163E529</accession>
<dbReference type="GO" id="GO:0009847">
    <property type="term" value="P:spore germination"/>
    <property type="evidence" value="ECO:0007669"/>
    <property type="project" value="InterPro"/>
</dbReference>
<dbReference type="PIRSF" id="PIRSF005690">
    <property type="entry name" value="GerBA"/>
    <property type="match status" value="1"/>
</dbReference>
<evidence type="ECO:0000313" key="5">
    <source>
        <dbReference type="Proteomes" id="UP000076796"/>
    </source>
</evidence>
<dbReference type="PANTHER" id="PTHR22550">
    <property type="entry name" value="SPORE GERMINATION PROTEIN"/>
    <property type="match status" value="1"/>
</dbReference>
<dbReference type="PANTHER" id="PTHR22550:SF5">
    <property type="entry name" value="LEUCINE ZIPPER PROTEIN 4"/>
    <property type="match status" value="1"/>
</dbReference>
<protein>
    <submittedName>
        <fullName evidence="4">Spore gernimation protein GerA</fullName>
    </submittedName>
</protein>
<reference evidence="4" key="1">
    <citation type="journal article" date="2016" name="Genome Announc.">
        <title>Draft genomes of two strains of Paenibacillus glucanolyticus with capability to degrade lignocellulose.</title>
        <authorList>
            <person name="Mathews S.L."/>
            <person name="Pawlak J."/>
            <person name="Grunden A.M."/>
        </authorList>
    </citation>
    <scope>NUCLEOTIDE SEQUENCE [LARGE SCALE GENOMIC DNA]</scope>
    <source>
        <strain evidence="4">SLM1</strain>
    </source>
</reference>
<dbReference type="GO" id="GO:0016020">
    <property type="term" value="C:membrane"/>
    <property type="evidence" value="ECO:0007669"/>
    <property type="project" value="InterPro"/>
</dbReference>
<keyword evidence="5" id="KW-1185">Reference proteome</keyword>
<dbReference type="Pfam" id="PF03323">
    <property type="entry name" value="GerA"/>
    <property type="match status" value="1"/>
</dbReference>
<evidence type="ECO:0000256" key="3">
    <source>
        <dbReference type="SAM" id="Phobius"/>
    </source>
</evidence>
<dbReference type="Proteomes" id="UP000076796">
    <property type="component" value="Unassembled WGS sequence"/>
</dbReference>
<evidence type="ECO:0000256" key="1">
    <source>
        <dbReference type="ARBA" id="ARBA00005278"/>
    </source>
</evidence>
<dbReference type="OrthoDB" id="9772630at2"/>
<dbReference type="AlphaFoldDB" id="A0A163E529"/>
<keyword evidence="3" id="KW-0812">Transmembrane</keyword>
<sequence length="470" mass="52465">MTITEQQLRERYADSNDIYISSYPGMEGAAQPWALMIYSPMMCDSQLMSKILLPVISKEWNISVTQKHEFDPGHLEYYLTLDSAEASAESIDDIVFSGYVALYFPKDNKLFSYSACKRIGRVPEETASETSIKGPRDGFVEELDVNVSLIRKRLKSPDLVYTSFKLGDRSKTSVGIMYLKDKVIPETVKEVEERLNHYSGDSPVGIGELAEHITPYRFTVLPMFDYTGRTDLAYDSLTRGRLIIIMQGSPVVLIAPASFMQLLFAAEDPQMPFYFVFPWRILRLVGFLISILLPGFYITLMSFHQDQIPFPLLATVANTRLGLPIPTGIEMLVILFLLTLLREAGMQMPSPIASTITVVSGIIIGDAAIRGGFFSPTMTVVGALAFVAGSTHSNQDFVVTQTILRFFVLAFSSVFGLFGFFIAIFLMVQYAANHNPFGQPFLAPFSPFSLSKIIRNLMRFPGKRKKGGAL</sequence>
<feature type="transmembrane region" description="Helical" evidence="3">
    <location>
        <begin position="403"/>
        <end position="431"/>
    </location>
</feature>
<keyword evidence="3" id="KW-1133">Transmembrane helix</keyword>
<organism evidence="4 5">
    <name type="scientific">Paenibacillus glucanolyticus</name>
    <dbReference type="NCBI Taxonomy" id="59843"/>
    <lineage>
        <taxon>Bacteria</taxon>
        <taxon>Bacillati</taxon>
        <taxon>Bacillota</taxon>
        <taxon>Bacilli</taxon>
        <taxon>Bacillales</taxon>
        <taxon>Paenibacillaceae</taxon>
        <taxon>Paenibacillus</taxon>
    </lineage>
</organism>